<organism evidence="1 2">
    <name type="scientific">Streptomyces humicola</name>
    <dbReference type="NCBI Taxonomy" id="2953240"/>
    <lineage>
        <taxon>Bacteria</taxon>
        <taxon>Bacillati</taxon>
        <taxon>Actinomycetota</taxon>
        <taxon>Actinomycetes</taxon>
        <taxon>Kitasatosporales</taxon>
        <taxon>Streptomycetaceae</taxon>
        <taxon>Streptomyces</taxon>
    </lineage>
</organism>
<protein>
    <submittedName>
        <fullName evidence="1">Uncharacterized protein</fullName>
    </submittedName>
</protein>
<accession>A0ABT1PTU9</accession>
<name>A0ABT1PTU9_9ACTN</name>
<reference evidence="1" key="1">
    <citation type="submission" date="2022-06" db="EMBL/GenBank/DDBJ databases">
        <title>Draft genome sequence of Streptomyces sp. RB6PN25 isolated from peat swamp forest in Thailand.</title>
        <authorList>
            <person name="Duangmal K."/>
            <person name="Klaysubun C."/>
        </authorList>
    </citation>
    <scope>NUCLEOTIDE SEQUENCE</scope>
    <source>
        <strain evidence="1">RB6PN25</strain>
    </source>
</reference>
<comment type="caution">
    <text evidence="1">The sequence shown here is derived from an EMBL/GenBank/DDBJ whole genome shotgun (WGS) entry which is preliminary data.</text>
</comment>
<dbReference type="EMBL" id="JANFNG010000002">
    <property type="protein sequence ID" value="MCQ4079970.1"/>
    <property type="molecule type" value="Genomic_DNA"/>
</dbReference>
<dbReference type="Proteomes" id="UP001057702">
    <property type="component" value="Unassembled WGS sequence"/>
</dbReference>
<evidence type="ECO:0000313" key="2">
    <source>
        <dbReference type="Proteomes" id="UP001057702"/>
    </source>
</evidence>
<sequence>MTVLSLWAFVVEQLVEWRYGAAGAVAFGLFTVGRKAGNTTFTCVGLVAIALLLAQ</sequence>
<keyword evidence="2" id="KW-1185">Reference proteome</keyword>
<evidence type="ECO:0000313" key="1">
    <source>
        <dbReference type="EMBL" id="MCQ4079970.1"/>
    </source>
</evidence>
<proteinExistence type="predicted"/>
<gene>
    <name evidence="1" type="ORF">NGB36_05030</name>
</gene>
<dbReference type="RefSeq" id="WP_255918832.1">
    <property type="nucleotide sequence ID" value="NZ_JANFNG010000002.1"/>
</dbReference>